<sequence>MCATHNKEKGQLSLFDFRIKLRLEEFFAGSDRLTLRDLLQYLKKTNELDAFGDPVAVTVRDLEVVVESPNVKLKAPLCTCPTTGWRYFYATLPASLIDSDDDESDQLGLQPRYLIFEKVFDLFRHFQAHPVLQPSIGRVVGSRIRLFDGQHKAAALLWNGRRALECKVYLDEADLRLLNQTNIAAHDKYAQTRFFSSVMVLKLGSQFGADFAAYRDIEEEATKSEAGFMKWLKSHDTLQTAGQLNERFRSFLYNAVLQDGDNKLARLVSAGNRSTDDHPITLDMLSKSIFASFLLREPTEESLTAKDYKRSQEVANVVALFNMLDELGFHAWNAKLGSANDQQRALTRMLRSKSMMAWAELLRDAICAKLDIHDSDEKACCFYRDLDDAQLKQVKKVVNRLISWKRWVSPTGDEIDRVLSDNKSEVKQWLKAHGLTTGFLLGAAE</sequence>
<name>A0ABS1DZX7_RUBGE</name>
<accession>A0ABS1DZX7</accession>
<comment type="caution">
    <text evidence="1">The sequence shown here is derived from an EMBL/GenBank/DDBJ whole genome shotgun (WGS) entry which is preliminary data.</text>
</comment>
<gene>
    <name evidence="1" type="ORF">CKO43_18325</name>
</gene>
<dbReference type="EMBL" id="NRRU01000078">
    <property type="protein sequence ID" value="MBK1714721.1"/>
    <property type="molecule type" value="Genomic_DNA"/>
</dbReference>
<proteinExistence type="predicted"/>
<reference evidence="1" key="2">
    <citation type="journal article" date="2020" name="Microorganisms">
        <title>Osmotic Adaptation and Compatible Solute Biosynthesis of Phototrophic Bacteria as Revealed from Genome Analyses.</title>
        <authorList>
            <person name="Imhoff J.F."/>
            <person name="Rahn T."/>
            <person name="Kunzel S."/>
            <person name="Keller A."/>
            <person name="Neulinger S.C."/>
        </authorList>
    </citation>
    <scope>NUCLEOTIDE SEQUENCE</scope>
    <source>
        <strain evidence="1">IM 151</strain>
    </source>
</reference>
<organism evidence="1 2">
    <name type="scientific">Rubrivivax gelatinosus</name>
    <name type="common">Rhodocyclus gelatinosus</name>
    <name type="synonym">Rhodopseudomonas gelatinosa</name>
    <dbReference type="NCBI Taxonomy" id="28068"/>
    <lineage>
        <taxon>Bacteria</taxon>
        <taxon>Pseudomonadati</taxon>
        <taxon>Pseudomonadota</taxon>
        <taxon>Betaproteobacteria</taxon>
        <taxon>Burkholderiales</taxon>
        <taxon>Sphaerotilaceae</taxon>
        <taxon>Rubrivivax</taxon>
    </lineage>
</organism>
<dbReference type="Proteomes" id="UP001041814">
    <property type="component" value="Unassembled WGS sequence"/>
</dbReference>
<protein>
    <submittedName>
        <fullName evidence="1">Uncharacterized protein</fullName>
    </submittedName>
</protein>
<evidence type="ECO:0000313" key="1">
    <source>
        <dbReference type="EMBL" id="MBK1714721.1"/>
    </source>
</evidence>
<evidence type="ECO:0000313" key="2">
    <source>
        <dbReference type="Proteomes" id="UP001041814"/>
    </source>
</evidence>
<reference evidence="1" key="1">
    <citation type="submission" date="2017-08" db="EMBL/GenBank/DDBJ databases">
        <authorList>
            <person name="Imhoff J.F."/>
            <person name="Rahn T."/>
            <person name="Kuenzel S."/>
            <person name="Neulinger S.C."/>
        </authorList>
    </citation>
    <scope>NUCLEOTIDE SEQUENCE</scope>
    <source>
        <strain evidence="1">IM 151</strain>
    </source>
</reference>
<keyword evidence="2" id="KW-1185">Reference proteome</keyword>